<evidence type="ECO:0000313" key="3">
    <source>
        <dbReference type="Proteomes" id="UP000467841"/>
    </source>
</evidence>
<accession>A0A6D2ILU1</accession>
<proteinExistence type="predicted"/>
<name>A0A6D2ILU1_9BRAS</name>
<dbReference type="PANTHER" id="PTHR47074">
    <property type="entry name" value="BNAC02G40300D PROTEIN"/>
    <property type="match status" value="1"/>
</dbReference>
<dbReference type="CDD" id="cd06222">
    <property type="entry name" value="RNase_H_like"/>
    <property type="match status" value="1"/>
</dbReference>
<keyword evidence="3" id="KW-1185">Reference proteome</keyword>
<dbReference type="Pfam" id="PF13456">
    <property type="entry name" value="RVT_3"/>
    <property type="match status" value="1"/>
</dbReference>
<dbReference type="SUPFAM" id="SSF53098">
    <property type="entry name" value="Ribonuclease H-like"/>
    <property type="match status" value="1"/>
</dbReference>
<organism evidence="2 3">
    <name type="scientific">Microthlaspi erraticum</name>
    <dbReference type="NCBI Taxonomy" id="1685480"/>
    <lineage>
        <taxon>Eukaryota</taxon>
        <taxon>Viridiplantae</taxon>
        <taxon>Streptophyta</taxon>
        <taxon>Embryophyta</taxon>
        <taxon>Tracheophyta</taxon>
        <taxon>Spermatophyta</taxon>
        <taxon>Magnoliopsida</taxon>
        <taxon>eudicotyledons</taxon>
        <taxon>Gunneridae</taxon>
        <taxon>Pentapetalae</taxon>
        <taxon>rosids</taxon>
        <taxon>malvids</taxon>
        <taxon>Brassicales</taxon>
        <taxon>Brassicaceae</taxon>
        <taxon>Coluteocarpeae</taxon>
        <taxon>Microthlaspi</taxon>
    </lineage>
</organism>
<evidence type="ECO:0000313" key="2">
    <source>
        <dbReference type="EMBL" id="CAA7031280.1"/>
    </source>
</evidence>
<dbReference type="Proteomes" id="UP000467841">
    <property type="component" value="Unassembled WGS sequence"/>
</dbReference>
<gene>
    <name evidence="2" type="ORF">MERR_LOCUS18515</name>
</gene>
<dbReference type="Gene3D" id="3.30.420.10">
    <property type="entry name" value="Ribonuclease H-like superfamily/Ribonuclease H"/>
    <property type="match status" value="1"/>
</dbReference>
<reference evidence="2" key="1">
    <citation type="submission" date="2020-01" db="EMBL/GenBank/DDBJ databases">
        <authorList>
            <person name="Mishra B."/>
        </authorList>
    </citation>
    <scope>NUCLEOTIDE SEQUENCE [LARGE SCALE GENOMIC DNA]</scope>
</reference>
<evidence type="ECO:0000259" key="1">
    <source>
        <dbReference type="Pfam" id="PF13456"/>
    </source>
</evidence>
<dbReference type="InterPro" id="IPR036397">
    <property type="entry name" value="RNaseH_sf"/>
</dbReference>
<dbReference type="PANTHER" id="PTHR47074:SF11">
    <property type="entry name" value="REVERSE TRANSCRIPTASE-LIKE PROTEIN"/>
    <property type="match status" value="1"/>
</dbReference>
<dbReference type="GO" id="GO:0003676">
    <property type="term" value="F:nucleic acid binding"/>
    <property type="evidence" value="ECO:0007669"/>
    <property type="project" value="InterPro"/>
</dbReference>
<dbReference type="AlphaFoldDB" id="A0A6D2ILU1"/>
<dbReference type="InterPro" id="IPR002156">
    <property type="entry name" value="RNaseH_domain"/>
</dbReference>
<sequence length="92" mass="10046">MAEALSIRSALNHALENRYTKLVLKSDAQDLVLAITALEPIKEIYGLLFDIQALASLFTSVSFVFVPRSQNSKADLLAKSAKSRFCSVALSD</sequence>
<feature type="domain" description="RNase H type-1" evidence="1">
    <location>
        <begin position="1"/>
        <end position="81"/>
    </location>
</feature>
<dbReference type="InterPro" id="IPR052929">
    <property type="entry name" value="RNase_H-like_EbsB-rel"/>
</dbReference>
<dbReference type="InterPro" id="IPR044730">
    <property type="entry name" value="RNase_H-like_dom_plant"/>
</dbReference>
<protein>
    <recommendedName>
        <fullName evidence="1">RNase H type-1 domain-containing protein</fullName>
    </recommendedName>
</protein>
<dbReference type="InterPro" id="IPR012337">
    <property type="entry name" value="RNaseH-like_sf"/>
</dbReference>
<comment type="caution">
    <text evidence="2">The sequence shown here is derived from an EMBL/GenBank/DDBJ whole genome shotgun (WGS) entry which is preliminary data.</text>
</comment>
<dbReference type="EMBL" id="CACVBM020001106">
    <property type="protein sequence ID" value="CAA7031280.1"/>
    <property type="molecule type" value="Genomic_DNA"/>
</dbReference>
<dbReference type="GO" id="GO:0004523">
    <property type="term" value="F:RNA-DNA hybrid ribonuclease activity"/>
    <property type="evidence" value="ECO:0007669"/>
    <property type="project" value="InterPro"/>
</dbReference>
<dbReference type="OrthoDB" id="1111847at2759"/>